<dbReference type="InterPro" id="IPR023985">
    <property type="entry name" value="SDR_subfam_1"/>
</dbReference>
<dbReference type="FunFam" id="3.40.50.720:FF:000084">
    <property type="entry name" value="Short-chain dehydrogenase reductase"/>
    <property type="match status" value="1"/>
</dbReference>
<reference evidence="5 6" key="1">
    <citation type="submission" date="2019-02" db="EMBL/GenBank/DDBJ databases">
        <title>Sequencing the genomes of 1000 actinobacteria strains.</title>
        <authorList>
            <person name="Klenk H.-P."/>
        </authorList>
    </citation>
    <scope>NUCLEOTIDE SEQUENCE [LARGE SCALE GENOMIC DNA]</scope>
    <source>
        <strain evidence="5 6">DSM 45779</strain>
    </source>
</reference>
<keyword evidence="6" id="KW-1185">Reference proteome</keyword>
<dbReference type="InterPro" id="IPR020904">
    <property type="entry name" value="Sc_DH/Rdtase_CS"/>
</dbReference>
<dbReference type="PANTHER" id="PTHR43180">
    <property type="entry name" value="3-OXOACYL-(ACYL-CARRIER-PROTEIN) REDUCTASE (AFU_ORTHOLOGUE AFUA_6G11210)"/>
    <property type="match status" value="1"/>
</dbReference>
<dbReference type="NCBIfam" id="TIGR03971">
    <property type="entry name" value="SDR_subfam_1"/>
    <property type="match status" value="1"/>
</dbReference>
<gene>
    <name evidence="5" type="ORF">EV383_2747</name>
</gene>
<protein>
    <submittedName>
        <fullName evidence="5">SDR family mycofactocin-dependent oxidoreductase</fullName>
    </submittedName>
</protein>
<evidence type="ECO:0000313" key="5">
    <source>
        <dbReference type="EMBL" id="RZT85860.1"/>
    </source>
</evidence>
<dbReference type="Proteomes" id="UP000291591">
    <property type="component" value="Unassembled WGS sequence"/>
</dbReference>
<dbReference type="InterPro" id="IPR002347">
    <property type="entry name" value="SDR_fam"/>
</dbReference>
<evidence type="ECO:0000256" key="2">
    <source>
        <dbReference type="ARBA" id="ARBA00023002"/>
    </source>
</evidence>
<keyword evidence="2" id="KW-0560">Oxidoreductase</keyword>
<accession>A0A4V6MEB2</accession>
<evidence type="ECO:0000256" key="3">
    <source>
        <dbReference type="ARBA" id="ARBA00023027"/>
    </source>
</evidence>
<evidence type="ECO:0000256" key="1">
    <source>
        <dbReference type="ARBA" id="ARBA00006484"/>
    </source>
</evidence>
<dbReference type="SUPFAM" id="SSF51735">
    <property type="entry name" value="NAD(P)-binding Rossmann-fold domains"/>
    <property type="match status" value="1"/>
</dbReference>
<dbReference type="PRINTS" id="PR00081">
    <property type="entry name" value="GDHRDH"/>
</dbReference>
<proteinExistence type="inferred from homology"/>
<comment type="caution">
    <text evidence="5">The sequence shown here is derived from an EMBL/GenBank/DDBJ whole genome shotgun (WGS) entry which is preliminary data.</text>
</comment>
<comment type="similarity">
    <text evidence="1 4">Belongs to the short-chain dehydrogenases/reductases (SDR) family.</text>
</comment>
<dbReference type="PRINTS" id="PR00080">
    <property type="entry name" value="SDRFAMILY"/>
</dbReference>
<dbReference type="OrthoDB" id="3206777at2"/>
<dbReference type="NCBIfam" id="NF009467">
    <property type="entry name" value="PRK12826.1-3"/>
    <property type="match status" value="1"/>
</dbReference>
<dbReference type="EMBL" id="SHKL01000001">
    <property type="protein sequence ID" value="RZT85860.1"/>
    <property type="molecule type" value="Genomic_DNA"/>
</dbReference>
<dbReference type="Gene3D" id="3.40.50.720">
    <property type="entry name" value="NAD(P)-binding Rossmann-like Domain"/>
    <property type="match status" value="1"/>
</dbReference>
<keyword evidence="3" id="KW-0520">NAD</keyword>
<dbReference type="InterPro" id="IPR036291">
    <property type="entry name" value="NAD(P)-bd_dom_sf"/>
</dbReference>
<dbReference type="Pfam" id="PF00106">
    <property type="entry name" value="adh_short"/>
    <property type="match status" value="1"/>
</dbReference>
<sequence length="275" mass="28631">MTSNRTGRIAGKVALVTGAARGQGRADAERFAAEGADLVLVDVCGPLPGVDYDSAVPDDLAETVALAEKHGARVVTGQVDVRDLDGLRGVVDGAVAELGRLDVVVANAGICIPRAWDAVTPEILRDTLDVNVTGVWNTVMAGAPHLVDAGGGSIILISSAAGMKVQPFMIPYTTSKWAVRGMAKAFAAELAKHHIRVNSVHPTGMATPMGTDDMQAALGTAMGTDPRLGGMFANMMPVEITRPEDVADTVLFLASDESRFMTAHELAPDAGVTEF</sequence>
<evidence type="ECO:0000256" key="4">
    <source>
        <dbReference type="RuleBase" id="RU000363"/>
    </source>
</evidence>
<evidence type="ECO:0000313" key="6">
    <source>
        <dbReference type="Proteomes" id="UP000291591"/>
    </source>
</evidence>
<dbReference type="PANTHER" id="PTHR43180:SF66">
    <property type="entry name" value="SHORT-CHAIN DEHYDROGENASE_REDUCTASE FAMILY PROTEIN"/>
    <property type="match status" value="1"/>
</dbReference>
<dbReference type="PROSITE" id="PS00061">
    <property type="entry name" value="ADH_SHORT"/>
    <property type="match status" value="1"/>
</dbReference>
<name>A0A4V6MEB2_PSEST</name>
<organism evidence="5 6">
    <name type="scientific">Pseudonocardia sediminis</name>
    <dbReference type="NCBI Taxonomy" id="1397368"/>
    <lineage>
        <taxon>Bacteria</taxon>
        <taxon>Bacillati</taxon>
        <taxon>Actinomycetota</taxon>
        <taxon>Actinomycetes</taxon>
        <taxon>Pseudonocardiales</taxon>
        <taxon>Pseudonocardiaceae</taxon>
        <taxon>Pseudonocardia</taxon>
    </lineage>
</organism>
<dbReference type="CDD" id="cd05233">
    <property type="entry name" value="SDR_c"/>
    <property type="match status" value="1"/>
</dbReference>
<dbReference type="AlphaFoldDB" id="A0A4V6MEB2"/>
<dbReference type="RefSeq" id="WP_130290256.1">
    <property type="nucleotide sequence ID" value="NZ_SHKL01000001.1"/>
</dbReference>
<dbReference type="GO" id="GO:0016491">
    <property type="term" value="F:oxidoreductase activity"/>
    <property type="evidence" value="ECO:0007669"/>
    <property type="project" value="UniProtKB-KW"/>
</dbReference>